<dbReference type="Proteomes" id="UP000245535">
    <property type="component" value="Unassembled WGS sequence"/>
</dbReference>
<reference evidence="7 8" key="1">
    <citation type="submission" date="2018-03" db="EMBL/GenBank/DDBJ databases">
        <title>Genomic Encyclopedia of Archaeal and Bacterial Type Strains, Phase II (KMG-II): from individual species to whole genera.</title>
        <authorList>
            <person name="Goeker M."/>
        </authorList>
    </citation>
    <scope>NUCLEOTIDE SEQUENCE [LARGE SCALE GENOMIC DNA]</scope>
    <source>
        <strain evidence="7 8">DSM 28229</strain>
    </source>
</reference>
<evidence type="ECO:0000256" key="4">
    <source>
        <dbReference type="ARBA" id="ARBA00022989"/>
    </source>
</evidence>
<dbReference type="InterPro" id="IPR002528">
    <property type="entry name" value="MATE_fam"/>
</dbReference>
<feature type="transmembrane region" description="Helical" evidence="6">
    <location>
        <begin position="142"/>
        <end position="163"/>
    </location>
</feature>
<evidence type="ECO:0000313" key="8">
    <source>
        <dbReference type="Proteomes" id="UP000245535"/>
    </source>
</evidence>
<feature type="transmembrane region" description="Helical" evidence="6">
    <location>
        <begin position="289"/>
        <end position="311"/>
    </location>
</feature>
<feature type="transmembrane region" description="Helical" evidence="6">
    <location>
        <begin position="389"/>
        <end position="407"/>
    </location>
</feature>
<dbReference type="PANTHER" id="PTHR30250:SF11">
    <property type="entry name" value="O-ANTIGEN TRANSPORTER-RELATED"/>
    <property type="match status" value="1"/>
</dbReference>
<protein>
    <submittedName>
        <fullName evidence="7">O-antigen/teichoic acid export membrane protein</fullName>
    </submittedName>
</protein>
<evidence type="ECO:0000256" key="3">
    <source>
        <dbReference type="ARBA" id="ARBA00022692"/>
    </source>
</evidence>
<dbReference type="InterPro" id="IPR050833">
    <property type="entry name" value="Poly_Biosynth_Transport"/>
</dbReference>
<dbReference type="PANTHER" id="PTHR30250">
    <property type="entry name" value="PST FAMILY PREDICTED COLANIC ACID TRANSPORTER"/>
    <property type="match status" value="1"/>
</dbReference>
<keyword evidence="5 6" id="KW-0472">Membrane</keyword>
<proteinExistence type="predicted"/>
<dbReference type="RefSeq" id="WP_109621649.1">
    <property type="nucleotide sequence ID" value="NZ_QGDO01000007.1"/>
</dbReference>
<comment type="subcellular location">
    <subcellularLocation>
        <location evidence="1">Cell membrane</location>
        <topology evidence="1">Multi-pass membrane protein</topology>
    </subcellularLocation>
</comment>
<keyword evidence="3 6" id="KW-0812">Transmembrane</keyword>
<dbReference type="Pfam" id="PF01554">
    <property type="entry name" value="MatE"/>
    <property type="match status" value="1"/>
</dbReference>
<sequence>MTISLRKIFISLVNNFIEIIVGLGIIILISRFYDQEIVGHWVVFSAAVFFLAKVREGFIQTALTKFGTNSDDLQRNAVLKLNLFSNLCIELGISVVIYGIVSLGFLKEVAYLFWFYPIYAIPWSIYRWQMFAHLTKLDVKKVFNSNISVCLIVCVGILGIVSYQLPIQYLAVVLGLAGISGAFVGLYQLNGIEIFKAKYTKTDVKNLLYYGKHGILREFTGTLSNRINIFLSAGLLSFSETALLGVAQRYAQLILIPNGAIQSLSFPKACEIVNQASAIEERNVKLRKLYAETVSLLLGLFLGLLLVVFLFSEQIVVFINGEDYLDAVPLMLIIMFTLAIFSPFGSSFGGMINALGKPEINTKVILVNSVVNIALSVFMVHTFGLKGAVLGPLCSEIFGFLWISIILKKEIGINFIDCFLQIPKRYKEIIIKVFSILQRTNSKQSEYKTPNP</sequence>
<dbReference type="GO" id="GO:0005886">
    <property type="term" value="C:plasma membrane"/>
    <property type="evidence" value="ECO:0007669"/>
    <property type="project" value="UniProtKB-SubCell"/>
</dbReference>
<evidence type="ECO:0000256" key="1">
    <source>
        <dbReference type="ARBA" id="ARBA00004651"/>
    </source>
</evidence>
<feature type="transmembrane region" description="Helical" evidence="6">
    <location>
        <begin position="83"/>
        <end position="105"/>
    </location>
</feature>
<evidence type="ECO:0000313" key="7">
    <source>
        <dbReference type="EMBL" id="PWJ38513.1"/>
    </source>
</evidence>
<accession>A0A315Z4U7</accession>
<feature type="transmembrane region" description="Helical" evidence="6">
    <location>
        <begin position="38"/>
        <end position="54"/>
    </location>
</feature>
<keyword evidence="4 6" id="KW-1133">Transmembrane helix</keyword>
<organism evidence="7 8">
    <name type="scientific">Sediminitomix flava</name>
    <dbReference type="NCBI Taxonomy" id="379075"/>
    <lineage>
        <taxon>Bacteria</taxon>
        <taxon>Pseudomonadati</taxon>
        <taxon>Bacteroidota</taxon>
        <taxon>Cytophagia</taxon>
        <taxon>Cytophagales</taxon>
        <taxon>Flammeovirgaceae</taxon>
        <taxon>Sediminitomix</taxon>
    </lineage>
</organism>
<gene>
    <name evidence="7" type="ORF">BC781_107103</name>
</gene>
<name>A0A315Z4U7_SEDFL</name>
<evidence type="ECO:0000256" key="2">
    <source>
        <dbReference type="ARBA" id="ARBA00022475"/>
    </source>
</evidence>
<feature type="transmembrane region" description="Helical" evidence="6">
    <location>
        <begin position="111"/>
        <end position="130"/>
    </location>
</feature>
<keyword evidence="8" id="KW-1185">Reference proteome</keyword>
<feature type="transmembrane region" description="Helical" evidence="6">
    <location>
        <begin position="12"/>
        <end position="32"/>
    </location>
</feature>
<dbReference type="OrthoDB" id="975027at2"/>
<feature type="transmembrane region" description="Helical" evidence="6">
    <location>
        <begin position="364"/>
        <end position="383"/>
    </location>
</feature>
<evidence type="ECO:0000256" key="5">
    <source>
        <dbReference type="ARBA" id="ARBA00023136"/>
    </source>
</evidence>
<dbReference type="EMBL" id="QGDO01000007">
    <property type="protein sequence ID" value="PWJ38513.1"/>
    <property type="molecule type" value="Genomic_DNA"/>
</dbReference>
<feature type="transmembrane region" description="Helical" evidence="6">
    <location>
        <begin position="169"/>
        <end position="189"/>
    </location>
</feature>
<evidence type="ECO:0000256" key="6">
    <source>
        <dbReference type="SAM" id="Phobius"/>
    </source>
</evidence>
<comment type="caution">
    <text evidence="7">The sequence shown here is derived from an EMBL/GenBank/DDBJ whole genome shotgun (WGS) entry which is preliminary data.</text>
</comment>
<feature type="transmembrane region" description="Helical" evidence="6">
    <location>
        <begin position="331"/>
        <end position="352"/>
    </location>
</feature>
<keyword evidence="2" id="KW-1003">Cell membrane</keyword>
<dbReference type="AlphaFoldDB" id="A0A315Z4U7"/>